<gene>
    <name evidence="2" type="ORF">BCR34DRAFT_585778</name>
</gene>
<comment type="caution">
    <text evidence="2">The sequence shown here is derived from an EMBL/GenBank/DDBJ whole genome shotgun (WGS) entry which is preliminary data.</text>
</comment>
<protein>
    <submittedName>
        <fullName evidence="2">Uncharacterized protein</fullName>
    </submittedName>
</protein>
<evidence type="ECO:0000256" key="1">
    <source>
        <dbReference type="SAM" id="MobiDB-lite"/>
    </source>
</evidence>
<feature type="region of interest" description="Disordered" evidence="1">
    <location>
        <begin position="36"/>
        <end position="89"/>
    </location>
</feature>
<name>A0A1Y1ZVX7_9PLEO</name>
<dbReference type="AlphaFoldDB" id="A0A1Y1ZVX7"/>
<evidence type="ECO:0000313" key="3">
    <source>
        <dbReference type="Proteomes" id="UP000193144"/>
    </source>
</evidence>
<dbReference type="Proteomes" id="UP000193144">
    <property type="component" value="Unassembled WGS sequence"/>
</dbReference>
<dbReference type="OrthoDB" id="3798506at2759"/>
<dbReference type="EMBL" id="MCFA01000033">
    <property type="protein sequence ID" value="ORY14374.1"/>
    <property type="molecule type" value="Genomic_DNA"/>
</dbReference>
<evidence type="ECO:0000313" key="2">
    <source>
        <dbReference type="EMBL" id="ORY14374.1"/>
    </source>
</evidence>
<feature type="compositionally biased region" description="Polar residues" evidence="1">
    <location>
        <begin position="75"/>
        <end position="89"/>
    </location>
</feature>
<proteinExistence type="predicted"/>
<reference evidence="2 3" key="1">
    <citation type="submission" date="2016-07" db="EMBL/GenBank/DDBJ databases">
        <title>Pervasive Adenine N6-methylation of Active Genes in Fungi.</title>
        <authorList>
            <consortium name="DOE Joint Genome Institute"/>
            <person name="Mondo S.J."/>
            <person name="Dannebaum R.O."/>
            <person name="Kuo R.C."/>
            <person name="Labutti K."/>
            <person name="Haridas S."/>
            <person name="Kuo A."/>
            <person name="Salamov A."/>
            <person name="Ahrendt S.R."/>
            <person name="Lipzen A."/>
            <person name="Sullivan W."/>
            <person name="Andreopoulos W.B."/>
            <person name="Clum A."/>
            <person name="Lindquist E."/>
            <person name="Daum C."/>
            <person name="Ramamoorthy G.K."/>
            <person name="Gryganskyi A."/>
            <person name="Culley D."/>
            <person name="Magnuson J.K."/>
            <person name="James T.Y."/>
            <person name="O'Malley M.A."/>
            <person name="Stajich J.E."/>
            <person name="Spatafora J.W."/>
            <person name="Visel A."/>
            <person name="Grigoriev I.V."/>
        </authorList>
    </citation>
    <scope>NUCLEOTIDE SEQUENCE [LARGE SCALE GENOMIC DNA]</scope>
    <source>
        <strain evidence="2 3">CBS 115471</strain>
    </source>
</reference>
<sequence length="245" mass="26747">MSSQSNDIAPHSATNYSWSQILPSLNGLYDAQLDESFDTEEPITTVPGSNSSSSAPAVTASQGFRQGAPARLSRPSETTTQPENEAQPTALYSWSQLWSANELDEEEDYDTRFAAEEEELMRAGIIKEIQPVSHKRLNYTNTLVSTIQSTTNPSECVAAQIAWNSSREDATTNPLFGNFNEYLNTTSQEAGFAERVRQANTPAACVAAQISWSEARAQGREATGVEQYRANHSWSQVLPSLSSAA</sequence>
<organism evidence="2 3">
    <name type="scientific">Clohesyomyces aquaticus</name>
    <dbReference type="NCBI Taxonomy" id="1231657"/>
    <lineage>
        <taxon>Eukaryota</taxon>
        <taxon>Fungi</taxon>
        <taxon>Dikarya</taxon>
        <taxon>Ascomycota</taxon>
        <taxon>Pezizomycotina</taxon>
        <taxon>Dothideomycetes</taxon>
        <taxon>Pleosporomycetidae</taxon>
        <taxon>Pleosporales</taxon>
        <taxon>Lindgomycetaceae</taxon>
        <taxon>Clohesyomyces</taxon>
    </lineage>
</organism>
<feature type="compositionally biased region" description="Polar residues" evidence="1">
    <location>
        <begin position="46"/>
        <end position="64"/>
    </location>
</feature>
<accession>A0A1Y1ZVX7</accession>
<keyword evidence="3" id="KW-1185">Reference proteome</keyword>